<feature type="compositionally biased region" description="Polar residues" evidence="1">
    <location>
        <begin position="597"/>
        <end position="607"/>
    </location>
</feature>
<feature type="transmembrane region" description="Helical" evidence="2">
    <location>
        <begin position="152"/>
        <end position="182"/>
    </location>
</feature>
<evidence type="ECO:0000256" key="1">
    <source>
        <dbReference type="SAM" id="MobiDB-lite"/>
    </source>
</evidence>
<dbReference type="InterPro" id="IPR038765">
    <property type="entry name" value="Papain-like_cys_pep_sf"/>
</dbReference>
<organism evidence="4 5">
    <name type="scientific">Streptomyces qinglanensis</name>
    <dbReference type="NCBI Taxonomy" id="943816"/>
    <lineage>
        <taxon>Bacteria</taxon>
        <taxon>Bacillati</taxon>
        <taxon>Actinomycetota</taxon>
        <taxon>Actinomycetes</taxon>
        <taxon>Kitasatosporales</taxon>
        <taxon>Streptomycetaceae</taxon>
        <taxon>Streptomyces</taxon>
    </lineage>
</organism>
<feature type="compositionally biased region" description="Basic and acidic residues" evidence="1">
    <location>
        <begin position="572"/>
        <end position="590"/>
    </location>
</feature>
<dbReference type="SUPFAM" id="SSF54001">
    <property type="entry name" value="Cysteine proteinases"/>
    <property type="match status" value="1"/>
</dbReference>
<feature type="transmembrane region" description="Helical" evidence="2">
    <location>
        <begin position="120"/>
        <end position="140"/>
    </location>
</feature>
<dbReference type="PANTHER" id="PTHR42736:SF1">
    <property type="entry name" value="PROTEIN-GLUTAMINE GAMMA-GLUTAMYLTRANSFERASE"/>
    <property type="match status" value="1"/>
</dbReference>
<dbReference type="AlphaFoldDB" id="A0A1E7K2I1"/>
<evidence type="ECO:0000256" key="2">
    <source>
        <dbReference type="SAM" id="Phobius"/>
    </source>
</evidence>
<evidence type="ECO:0000313" key="4">
    <source>
        <dbReference type="EMBL" id="OEU98132.1"/>
    </source>
</evidence>
<dbReference type="InterPro" id="IPR021878">
    <property type="entry name" value="TgpA_N"/>
</dbReference>
<name>A0A1E7K2I1_9ACTN</name>
<feature type="region of interest" description="Disordered" evidence="1">
    <location>
        <begin position="557"/>
        <end position="628"/>
    </location>
</feature>
<gene>
    <name evidence="4" type="ORF">AN217_10180</name>
</gene>
<keyword evidence="2" id="KW-1133">Transmembrane helix</keyword>
<evidence type="ECO:0000313" key="5">
    <source>
        <dbReference type="Proteomes" id="UP000175829"/>
    </source>
</evidence>
<dbReference type="EMBL" id="LJGV01000022">
    <property type="protein sequence ID" value="OEU98132.1"/>
    <property type="molecule type" value="Genomic_DNA"/>
</dbReference>
<dbReference type="PANTHER" id="PTHR42736">
    <property type="entry name" value="PROTEIN-GLUTAMINE GAMMA-GLUTAMYLTRANSFERASE"/>
    <property type="match status" value="1"/>
</dbReference>
<dbReference type="Gene3D" id="3.10.620.30">
    <property type="match status" value="1"/>
</dbReference>
<keyword evidence="2" id="KW-0472">Membrane</keyword>
<feature type="transmembrane region" description="Helical" evidence="2">
    <location>
        <begin position="633"/>
        <end position="655"/>
    </location>
</feature>
<dbReference type="InterPro" id="IPR025403">
    <property type="entry name" value="TgpA-like_C"/>
</dbReference>
<accession>A0A1E7K2I1</accession>
<comment type="caution">
    <text evidence="4">The sequence shown here is derived from an EMBL/GenBank/DDBJ whole genome shotgun (WGS) entry which is preliminary data.</text>
</comment>
<dbReference type="InterPro" id="IPR052901">
    <property type="entry name" value="Bact_TGase-like"/>
</dbReference>
<dbReference type="Proteomes" id="UP000175829">
    <property type="component" value="Unassembled WGS sequence"/>
</dbReference>
<dbReference type="RefSeq" id="WP_069991466.1">
    <property type="nucleotide sequence ID" value="NZ_LJGV01000022.1"/>
</dbReference>
<feature type="domain" description="Transglutaminase-like" evidence="3">
    <location>
        <begin position="490"/>
        <end position="560"/>
    </location>
</feature>
<dbReference type="Pfam" id="PF13559">
    <property type="entry name" value="DUF4129"/>
    <property type="match status" value="1"/>
</dbReference>
<dbReference type="Pfam" id="PF11992">
    <property type="entry name" value="TgpA_N"/>
    <property type="match status" value="1"/>
</dbReference>
<sequence>MSGRGRLAFCAALATLAAACALLPLVEPAAWLIQAAVLIGVQAGVGAAARRIPLARPLTVLAQALTSLLLLTVVFARSAAPAGFLPVPGVFTHFAALFEQGVQDVSRYAIPAPLTDGIRLMLIGGVLLIGLLVDTVAVTYRSAAPAGLPLLALYSVAAGLSVGGARWLWFLCAAGGYLLLLLAEGRERLSQWGRVFADRSRPGAAPHQPGSVGGPAAAPVRTGRRIGVLALGVSLLVPTALPSLSGGLLDEMGTGAGGVRGQGGGTVSAVNPVVALKNSLDQPQDRTALVYRTDGGDSGDSGDNGLYLRIVALDRFDGAQWKPSERRIGEIPDQLPAPRGLGPEVRTSTVRTTIQASDAYAQDWLPMPFPADRVRLEGKWRFEPEGRTLVGYDKQTTRGLRYTVESLQVRPTAEQLRNAPDPPPALEREYTAIPGTLPDVVSRTARQVTRGAANDYERAVRLQDWFADEGGFVYDTEVEAGTGVNAISDFLRQKEGFCVHFSFAMASMARTLGVPARVAVGFTPGTARDDGAMEVGFQDAHAWPELYFEGVGWTRFEPTPTRGTTPPYARPDTPDPDRDSGEVLPDRNGNDEPTVAPSPSQECTAQQKRSDPECGLAAPLPGSGGSAEGPSTAALVGIGGAALLLLALLLLPMLLRRRRRSRRLRTRPGGTGPEAAEGVLAAWQELLDTGWDYGIVPEDSATPRTAAERLARVGELQPPEAEVVQRIALAVEQVLYAPEPRPAPGIARDVQQVRSGLRAAAPRTLRVRALLLPPSTGRLLRAAGHRGRTLRDRWIRAVRGPRTAE</sequence>
<keyword evidence="2" id="KW-0812">Transmembrane</keyword>
<reference evidence="4 5" key="1">
    <citation type="journal article" date="2016" name="Front. Microbiol.">
        <title>Comparative Genomics Analysis of Streptomyces Species Reveals Their Adaptation to the Marine Environment and Their Diversity at the Genomic Level.</title>
        <authorList>
            <person name="Tian X."/>
            <person name="Zhang Z."/>
            <person name="Yang T."/>
            <person name="Chen M."/>
            <person name="Li J."/>
            <person name="Chen F."/>
            <person name="Yang J."/>
            <person name="Li W."/>
            <person name="Zhang B."/>
            <person name="Zhang Z."/>
            <person name="Wu J."/>
            <person name="Zhang C."/>
            <person name="Long L."/>
            <person name="Xiao J."/>
        </authorList>
    </citation>
    <scope>NUCLEOTIDE SEQUENCE [LARGE SCALE GENOMIC DNA]</scope>
    <source>
        <strain evidence="4 5">SCSIO M10379</strain>
    </source>
</reference>
<evidence type="ECO:0000259" key="3">
    <source>
        <dbReference type="SMART" id="SM00460"/>
    </source>
</evidence>
<feature type="transmembrane region" description="Helical" evidence="2">
    <location>
        <begin position="58"/>
        <end position="76"/>
    </location>
</feature>
<dbReference type="InterPro" id="IPR002931">
    <property type="entry name" value="Transglutaminase-like"/>
</dbReference>
<feature type="transmembrane region" description="Helical" evidence="2">
    <location>
        <begin position="29"/>
        <end position="49"/>
    </location>
</feature>
<protein>
    <submittedName>
        <fullName evidence="4">Transglutaminase</fullName>
    </submittedName>
</protein>
<proteinExistence type="predicted"/>
<dbReference type="PATRIC" id="fig|943816.4.peg.1443"/>
<dbReference type="PROSITE" id="PS51257">
    <property type="entry name" value="PROKAR_LIPOPROTEIN"/>
    <property type="match status" value="1"/>
</dbReference>
<dbReference type="SMART" id="SM00460">
    <property type="entry name" value="TGc"/>
    <property type="match status" value="1"/>
</dbReference>
<dbReference type="Pfam" id="PF01841">
    <property type="entry name" value="Transglut_core"/>
    <property type="match status" value="1"/>
</dbReference>